<dbReference type="Pfam" id="PF12680">
    <property type="entry name" value="SnoaL_2"/>
    <property type="match status" value="1"/>
</dbReference>
<dbReference type="AlphaFoldDB" id="D2SAK2"/>
<keyword evidence="3" id="KW-1185">Reference proteome</keyword>
<dbReference type="EMBL" id="CP001867">
    <property type="protein sequence ID" value="ADB73931.1"/>
    <property type="molecule type" value="Genomic_DNA"/>
</dbReference>
<dbReference type="RefSeq" id="WP_012947372.1">
    <property type="nucleotide sequence ID" value="NC_013757.1"/>
</dbReference>
<dbReference type="Gene3D" id="3.10.450.50">
    <property type="match status" value="1"/>
</dbReference>
<dbReference type="HOGENOM" id="CLU_100997_11_2_11"/>
<evidence type="ECO:0000259" key="1">
    <source>
        <dbReference type="Pfam" id="PF12680"/>
    </source>
</evidence>
<feature type="domain" description="SnoaL-like" evidence="1">
    <location>
        <begin position="16"/>
        <end position="127"/>
    </location>
</feature>
<dbReference type="InterPro" id="IPR037401">
    <property type="entry name" value="SnoaL-like"/>
</dbReference>
<evidence type="ECO:0000313" key="3">
    <source>
        <dbReference type="Proteomes" id="UP000001382"/>
    </source>
</evidence>
<dbReference type="Proteomes" id="UP000001382">
    <property type="component" value="Chromosome"/>
</dbReference>
<dbReference type="KEGG" id="gob:Gobs_1179"/>
<accession>D2SAK2</accession>
<dbReference type="GO" id="GO:0030638">
    <property type="term" value="P:polyketide metabolic process"/>
    <property type="evidence" value="ECO:0007669"/>
    <property type="project" value="InterPro"/>
</dbReference>
<dbReference type="InterPro" id="IPR032710">
    <property type="entry name" value="NTF2-like_dom_sf"/>
</dbReference>
<evidence type="ECO:0000313" key="2">
    <source>
        <dbReference type="EMBL" id="ADB73931.1"/>
    </source>
</evidence>
<dbReference type="PANTHER" id="PTHR38436:SF1">
    <property type="entry name" value="ESTER CYCLASE"/>
    <property type="match status" value="1"/>
</dbReference>
<sequence>MTSDTGRSGIPNWMSAYIDAWNSHDPAKVLACMTEDVVFDDKGLGERLEGTDAVRALLLDLTQSMSSDYRLDWGELIVGTDDLWGAEWTMSGTNDREDKARGLPNTGRRFRIQGLSIGRLRDGKVAEEHLYWNMADYMTQVGLMPEAPAPATV</sequence>
<proteinExistence type="predicted"/>
<gene>
    <name evidence="2" type="ordered locus">Gobs_1179</name>
</gene>
<dbReference type="SUPFAM" id="SSF54427">
    <property type="entry name" value="NTF2-like"/>
    <property type="match status" value="1"/>
</dbReference>
<name>D2SAK2_GEOOG</name>
<dbReference type="eggNOG" id="COG3631">
    <property type="taxonomic scope" value="Bacteria"/>
</dbReference>
<dbReference type="OrthoDB" id="8855132at2"/>
<dbReference type="InterPro" id="IPR009959">
    <property type="entry name" value="Cyclase_SnoaL-like"/>
</dbReference>
<reference evidence="3" key="2">
    <citation type="submission" date="2010-01" db="EMBL/GenBank/DDBJ databases">
        <title>The complete genome of Geodermatophilus obscurus DSM 43160.</title>
        <authorList>
            <consortium name="US DOE Joint Genome Institute (JGI-PGF)"/>
            <person name="Lucas S."/>
            <person name="Copeland A."/>
            <person name="Lapidus A."/>
            <person name="Glavina del Rio T."/>
            <person name="Dalin E."/>
            <person name="Tice H."/>
            <person name="Bruce D."/>
            <person name="Goodwin L."/>
            <person name="Pitluck S."/>
            <person name="Kyrpides N."/>
            <person name="Mavromatis K."/>
            <person name="Ivanova N."/>
            <person name="Munk A.C."/>
            <person name="Brettin T."/>
            <person name="Detter J.C."/>
            <person name="Han C."/>
            <person name="Larimer F."/>
            <person name="Land M."/>
            <person name="Hauser L."/>
            <person name="Markowitz V."/>
            <person name="Cheng J.-F."/>
            <person name="Hugenholtz P."/>
            <person name="Woyke T."/>
            <person name="Wu D."/>
            <person name="Jando M."/>
            <person name="Schneider S."/>
            <person name="Klenk H.-P."/>
            <person name="Eisen J.A."/>
        </authorList>
    </citation>
    <scope>NUCLEOTIDE SEQUENCE [LARGE SCALE GENOMIC DNA]</scope>
    <source>
        <strain evidence="3">ATCC 25078 / DSM 43160 / JCM 3152 / KCC A-0152 / KCTC 9177 / NBRC 13315 / NRRL B-3577 / G-20</strain>
    </source>
</reference>
<protein>
    <recommendedName>
        <fullName evidence="1">SnoaL-like domain-containing protein</fullName>
    </recommendedName>
</protein>
<organism evidence="2 3">
    <name type="scientific">Geodermatophilus obscurus (strain ATCC 25078 / DSM 43160 / JCM 3152 / CCUG 61914 / KCC A-0152 / KCTC 9177 / NBRC 13315 / NRRL B-3577 / G-20)</name>
    <dbReference type="NCBI Taxonomy" id="526225"/>
    <lineage>
        <taxon>Bacteria</taxon>
        <taxon>Bacillati</taxon>
        <taxon>Actinomycetota</taxon>
        <taxon>Actinomycetes</taxon>
        <taxon>Geodermatophilales</taxon>
        <taxon>Geodermatophilaceae</taxon>
        <taxon>Geodermatophilus</taxon>
    </lineage>
</organism>
<reference evidence="2 3" key="1">
    <citation type="journal article" date="2010" name="Stand. Genomic Sci.">
        <title>Complete genome sequence of Geodermatophilus obscurus type strain (G-20).</title>
        <authorList>
            <person name="Ivanova N."/>
            <person name="Sikorski J."/>
            <person name="Jando M."/>
            <person name="Munk C."/>
            <person name="Lapidus A."/>
            <person name="Glavina Del Rio T."/>
            <person name="Copeland A."/>
            <person name="Tice H."/>
            <person name="Cheng J.-F."/>
            <person name="Lucas S."/>
            <person name="Chen F."/>
            <person name="Nolan M."/>
            <person name="Bruce D."/>
            <person name="Goodwin L."/>
            <person name="Pitluck S."/>
            <person name="Mavromatis K."/>
            <person name="Mikhailova N."/>
            <person name="Pati A."/>
            <person name="Chen A."/>
            <person name="Palaniappan K."/>
            <person name="Land M."/>
            <person name="Hauser L."/>
            <person name="Chang Y.-J."/>
            <person name="Jeffries C.D."/>
            <person name="Meincke L."/>
            <person name="Brettin T."/>
            <person name="Detter J.C."/>
            <person name="Detter J.C."/>
            <person name="Rohde M."/>
            <person name="Goeker M."/>
            <person name="Bristow J."/>
            <person name="Eisen J.A."/>
            <person name="Markowitz V."/>
            <person name="Hugenholtz P."/>
            <person name="Kyrpides N.C."/>
            <person name="Klenk H.-P."/>
        </authorList>
    </citation>
    <scope>NUCLEOTIDE SEQUENCE [LARGE SCALE GENOMIC DNA]</scope>
    <source>
        <strain evidence="3">ATCC 25078 / DSM 43160 / JCM 3152 / KCC A-0152 / KCTC 9177 / NBRC 13315 / NRRL B-3577 / G-20</strain>
    </source>
</reference>
<dbReference type="PANTHER" id="PTHR38436">
    <property type="entry name" value="POLYKETIDE CYCLASE SNOAL-LIKE DOMAIN"/>
    <property type="match status" value="1"/>
</dbReference>